<dbReference type="GO" id="GO:0046983">
    <property type="term" value="F:protein dimerization activity"/>
    <property type="evidence" value="ECO:0007669"/>
    <property type="project" value="InterPro"/>
</dbReference>
<dbReference type="SUPFAM" id="SSF47789">
    <property type="entry name" value="C-terminal domain of RNA polymerase alpha subunit"/>
    <property type="match status" value="1"/>
</dbReference>
<accession>A0A140JZU5</accession>
<dbReference type="SMART" id="SM00662">
    <property type="entry name" value="RPOLD"/>
    <property type="match status" value="1"/>
</dbReference>
<gene>
    <name evidence="9" type="primary">rpoA</name>
</gene>
<dbReference type="Gene3D" id="3.30.1360.10">
    <property type="entry name" value="RNA polymerase, RBP11-like subunit"/>
    <property type="match status" value="1"/>
</dbReference>
<dbReference type="CDD" id="cd06928">
    <property type="entry name" value="RNAP_alpha_NTD"/>
    <property type="match status" value="1"/>
</dbReference>
<dbReference type="InterPro" id="IPR036603">
    <property type="entry name" value="RBP11-like"/>
</dbReference>
<dbReference type="SUPFAM" id="SSF56553">
    <property type="entry name" value="Insert subdomain of RNA polymerase alpha subunit"/>
    <property type="match status" value="1"/>
</dbReference>
<keyword evidence="6" id="KW-0804">Transcription</keyword>
<keyword evidence="9" id="KW-0934">Plastid</keyword>
<evidence type="ECO:0000313" key="9">
    <source>
        <dbReference type="EMBL" id="BAU62622.1"/>
    </source>
</evidence>
<dbReference type="GO" id="GO:0006351">
    <property type="term" value="P:DNA-templated transcription"/>
    <property type="evidence" value="ECO:0007669"/>
    <property type="project" value="InterPro"/>
</dbReference>
<comment type="similarity">
    <text evidence="1">Belongs to the RNA polymerase alpha chain family.</text>
</comment>
<keyword evidence="4" id="KW-0808">Transferase</keyword>
<dbReference type="AlphaFoldDB" id="A0A140JZU5"/>
<keyword evidence="5" id="KW-0548">Nucleotidyltransferase</keyword>
<dbReference type="GO" id="GO:0005737">
    <property type="term" value="C:cytoplasm"/>
    <property type="evidence" value="ECO:0007669"/>
    <property type="project" value="UniProtKB-ARBA"/>
</dbReference>
<dbReference type="SUPFAM" id="SSF55257">
    <property type="entry name" value="RBP11-like subunits of RNA polymerase"/>
    <property type="match status" value="1"/>
</dbReference>
<evidence type="ECO:0000256" key="7">
    <source>
        <dbReference type="ARBA" id="ARBA00048552"/>
    </source>
</evidence>
<dbReference type="Pfam" id="PF03118">
    <property type="entry name" value="RNA_pol_A_CTD"/>
    <property type="match status" value="1"/>
</dbReference>
<dbReference type="Pfam" id="PF01193">
    <property type="entry name" value="RNA_pol_L"/>
    <property type="match status" value="1"/>
</dbReference>
<dbReference type="Gene3D" id="1.10.150.20">
    <property type="entry name" value="5' to 3' exonuclease, C-terminal subdomain"/>
    <property type="match status" value="1"/>
</dbReference>
<dbReference type="Gene3D" id="2.170.120.12">
    <property type="entry name" value="DNA-directed RNA polymerase, insert domain"/>
    <property type="match status" value="1"/>
</dbReference>
<evidence type="ECO:0000256" key="4">
    <source>
        <dbReference type="ARBA" id="ARBA00022679"/>
    </source>
</evidence>
<dbReference type="GO" id="GO:0003899">
    <property type="term" value="F:DNA-directed RNA polymerase activity"/>
    <property type="evidence" value="ECO:0007669"/>
    <property type="project" value="UniProtKB-EC"/>
</dbReference>
<dbReference type="InterPro" id="IPR036643">
    <property type="entry name" value="RNApol_insert_sf"/>
</dbReference>
<dbReference type="EC" id="2.7.7.6" evidence="2"/>
<evidence type="ECO:0000256" key="2">
    <source>
        <dbReference type="ARBA" id="ARBA00012418"/>
    </source>
</evidence>
<dbReference type="Pfam" id="PF01000">
    <property type="entry name" value="RNA_pol_A_bac"/>
    <property type="match status" value="1"/>
</dbReference>
<evidence type="ECO:0000256" key="6">
    <source>
        <dbReference type="ARBA" id="ARBA00023163"/>
    </source>
</evidence>
<name>A0A140JZU5_9EUKA</name>
<proteinExistence type="inferred from homology"/>
<dbReference type="GO" id="GO:0000428">
    <property type="term" value="C:DNA-directed RNA polymerase complex"/>
    <property type="evidence" value="ECO:0007669"/>
    <property type="project" value="UniProtKB-KW"/>
</dbReference>
<evidence type="ECO:0000256" key="1">
    <source>
        <dbReference type="ARBA" id="ARBA00007123"/>
    </source>
</evidence>
<reference evidence="9" key="1">
    <citation type="journal article" date="2016" name="J. Plant Res.">
        <title>Plastid genome sequences of Gymnochlora stellata, Lotharella vacuolata, and Partenskyella glossopodia reveal remarkable structural conservation among chlorarachniophyte species.</title>
        <authorList>
            <person name="Suzuki S."/>
            <person name="Hirakawa Y."/>
            <person name="Kofuji R."/>
            <person name="Sugita M."/>
            <person name="Ishida K."/>
        </authorList>
    </citation>
    <scope>NUCLEOTIDE SEQUENCE</scope>
    <source>
        <strain evidence="9">CCMP240</strain>
    </source>
</reference>
<dbReference type="InterPro" id="IPR011263">
    <property type="entry name" value="DNA-dir_RNA_pol_RpoA/D/Rpb3"/>
</dbReference>
<feature type="domain" description="DNA-directed RNA polymerase RpoA/D/Rpb3-type" evidence="8">
    <location>
        <begin position="20"/>
        <end position="243"/>
    </location>
</feature>
<dbReference type="InterPro" id="IPR011262">
    <property type="entry name" value="DNA-dir_RNA_pol_insert"/>
</dbReference>
<protein>
    <recommendedName>
        <fullName evidence="2">DNA-directed RNA polymerase</fullName>
        <ecNumber evidence="2">2.7.7.6</ecNumber>
    </recommendedName>
</protein>
<dbReference type="GeneID" id="27110215"/>
<dbReference type="InterPro" id="IPR011260">
    <property type="entry name" value="RNAP_asu_C"/>
</dbReference>
<keyword evidence="3" id="KW-0240">DNA-directed RNA polymerase</keyword>
<organism evidence="9">
    <name type="scientific">Lotharella vacuolata</name>
    <dbReference type="NCBI Taxonomy" id="74820"/>
    <lineage>
        <taxon>Eukaryota</taxon>
        <taxon>Sar</taxon>
        <taxon>Rhizaria</taxon>
        <taxon>Cercozoa</taxon>
        <taxon>Chlorarachniophyceae</taxon>
        <taxon>Lotharella</taxon>
    </lineage>
</organism>
<evidence type="ECO:0000259" key="8">
    <source>
        <dbReference type="SMART" id="SM00662"/>
    </source>
</evidence>
<sequence length="352" mass="40807">MEKKIFSCIESRIKNKNSYYSRFYLGPFPHNKVLTYSNTLRRTLLSDNTSINVIALNIFGVKHEYSSLQGIKESVLDILLNFKQLTFISNEYLIRTIPYVAYLRKRGNAIIRAKDIILPSVLKCVDENQYLATILNDGELIVKMLLSSPSPNLSSLSFNDQFHSLLTDQTTYLSKSTNFLIPIDSNFSSVNKVNYLINRLDELETFSDYLLLEIWTNGSISPCFALQNSIKLLIELFLSFYDFSFSFSILNSPNYLLKNFVVSTLKKTSFVKKNFFNQNVVLDQNNENSTFLLDNLAVSLHIKFLLKRANIFTIRDLLKMKKNWLIKYCNISKKSLHELQDSLLVYNIYLKD</sequence>
<evidence type="ECO:0000256" key="5">
    <source>
        <dbReference type="ARBA" id="ARBA00022695"/>
    </source>
</evidence>
<dbReference type="GO" id="GO:0003677">
    <property type="term" value="F:DNA binding"/>
    <property type="evidence" value="ECO:0007669"/>
    <property type="project" value="InterPro"/>
</dbReference>
<dbReference type="RefSeq" id="YP_009240488.1">
    <property type="nucleotide sequence ID" value="NC_029743.1"/>
</dbReference>
<comment type="catalytic activity">
    <reaction evidence="7">
        <text>RNA(n) + a ribonucleoside 5'-triphosphate = RNA(n+1) + diphosphate</text>
        <dbReference type="Rhea" id="RHEA:21248"/>
        <dbReference type="Rhea" id="RHEA-COMP:14527"/>
        <dbReference type="Rhea" id="RHEA-COMP:17342"/>
        <dbReference type="ChEBI" id="CHEBI:33019"/>
        <dbReference type="ChEBI" id="CHEBI:61557"/>
        <dbReference type="ChEBI" id="CHEBI:140395"/>
        <dbReference type="EC" id="2.7.7.6"/>
    </reaction>
</comment>
<geneLocation type="plastid" evidence="9"/>
<dbReference type="EMBL" id="AP014949">
    <property type="protein sequence ID" value="BAU62622.1"/>
    <property type="molecule type" value="Genomic_DNA"/>
</dbReference>
<evidence type="ECO:0000256" key="3">
    <source>
        <dbReference type="ARBA" id="ARBA00022478"/>
    </source>
</evidence>